<evidence type="ECO:0000313" key="3">
    <source>
        <dbReference type="Proteomes" id="UP000267096"/>
    </source>
</evidence>
<proteinExistence type="predicted"/>
<organism evidence="4">
    <name type="scientific">Anisakis simplex</name>
    <name type="common">Herring worm</name>
    <dbReference type="NCBI Taxonomy" id="6269"/>
    <lineage>
        <taxon>Eukaryota</taxon>
        <taxon>Metazoa</taxon>
        <taxon>Ecdysozoa</taxon>
        <taxon>Nematoda</taxon>
        <taxon>Chromadorea</taxon>
        <taxon>Rhabditida</taxon>
        <taxon>Spirurina</taxon>
        <taxon>Ascaridomorpha</taxon>
        <taxon>Ascaridoidea</taxon>
        <taxon>Anisakidae</taxon>
        <taxon>Anisakis</taxon>
        <taxon>Anisakis simplex complex</taxon>
    </lineage>
</organism>
<evidence type="ECO:0000313" key="4">
    <source>
        <dbReference type="WBParaSite" id="ASIM_0001907301-mRNA-1"/>
    </source>
</evidence>
<reference evidence="2 3" key="2">
    <citation type="submission" date="2018-11" db="EMBL/GenBank/DDBJ databases">
        <authorList>
            <consortium name="Pathogen Informatics"/>
        </authorList>
    </citation>
    <scope>NUCLEOTIDE SEQUENCE [LARGE SCALE GENOMIC DNA]</scope>
</reference>
<dbReference type="WBParaSite" id="ASIM_0001907301-mRNA-1">
    <property type="protein sequence ID" value="ASIM_0001907301-mRNA-1"/>
    <property type="gene ID" value="ASIM_0001907301"/>
</dbReference>
<name>A0A0M3KDM0_ANISI</name>
<accession>A0A0M3KDM0</accession>
<dbReference type="Proteomes" id="UP000267096">
    <property type="component" value="Unassembled WGS sequence"/>
</dbReference>
<reference evidence="4" key="1">
    <citation type="submission" date="2017-02" db="UniProtKB">
        <authorList>
            <consortium name="WormBaseParasite"/>
        </authorList>
    </citation>
    <scope>IDENTIFICATION</scope>
</reference>
<evidence type="ECO:0000256" key="1">
    <source>
        <dbReference type="SAM" id="MobiDB-lite"/>
    </source>
</evidence>
<dbReference type="AlphaFoldDB" id="A0A0M3KDM0"/>
<evidence type="ECO:0000313" key="2">
    <source>
        <dbReference type="EMBL" id="VDK64924.1"/>
    </source>
</evidence>
<dbReference type="OrthoDB" id="5850381at2759"/>
<feature type="compositionally biased region" description="Polar residues" evidence="1">
    <location>
        <begin position="13"/>
        <end position="22"/>
    </location>
</feature>
<gene>
    <name evidence="2" type="ORF">ASIM_LOCUS18468</name>
</gene>
<protein>
    <submittedName>
        <fullName evidence="4">Caprin-1_dimer domain-containing protein</fullName>
    </submittedName>
</protein>
<sequence>MSPLTPVIPMQFETPSTPSASLESAIFGPPEDFIKSPAPELISTPAPLSLLSSLSNTTLIPPMETQQLATPPAIDTADSVISNTEVNDVLESIKASNDSAEQSLSSDAFHTQISSTALPYIDNTTNSAKNDGNATADGDDEINVDGCFGKIRTASSVDQKFKANMDMMTQMARLDKIDELLRKKIRKLCTAKEAHAAETFLDARQMGVDIARMITTNLTKEERDILNLWESVKDVLSQRAFYLYKYQTFGAEADEMKLVELVDGKLMLVSAGDAEENDEIKGYVKGLFLPEES</sequence>
<keyword evidence="3" id="KW-1185">Reference proteome</keyword>
<dbReference type="EMBL" id="UYRR01035561">
    <property type="protein sequence ID" value="VDK64924.1"/>
    <property type="molecule type" value="Genomic_DNA"/>
</dbReference>
<feature type="region of interest" description="Disordered" evidence="1">
    <location>
        <begin position="1"/>
        <end position="24"/>
    </location>
</feature>